<dbReference type="GO" id="GO:0005856">
    <property type="term" value="C:cytoskeleton"/>
    <property type="evidence" value="ECO:0007669"/>
    <property type="project" value="UniProtKB-SubCell"/>
</dbReference>
<evidence type="ECO:0000256" key="3">
    <source>
        <dbReference type="ARBA" id="ARBA00023212"/>
    </source>
</evidence>
<dbReference type="FunFam" id="3.30.420.40:FF:000188">
    <property type="entry name" value="Actin like 6B"/>
    <property type="match status" value="1"/>
</dbReference>
<dbReference type="Gene3D" id="3.90.640.10">
    <property type="entry name" value="Actin, Chain A, domain 4"/>
    <property type="match status" value="1"/>
</dbReference>
<dbReference type="PANTHER" id="PTHR11937">
    <property type="entry name" value="ACTIN"/>
    <property type="match status" value="1"/>
</dbReference>
<keyword evidence="7" id="KW-1185">Reference proteome</keyword>
<dbReference type="InterPro" id="IPR004000">
    <property type="entry name" value="Actin"/>
</dbReference>
<evidence type="ECO:0000256" key="1">
    <source>
        <dbReference type="ARBA" id="ARBA00004245"/>
    </source>
</evidence>
<accession>A0A2V3J4A3</accession>
<keyword evidence="3" id="KW-0206">Cytoskeleton</keyword>
<sequence length="406" mass="43634">MSSVHDLNQPVVLDLGSGLTKGGYAGTPDPSVVIGTLTGHAKLQRVLPSATAAPDMPGTPDGSRGKYGEATSSGGSVFVGEQLRNMCGVLRLEHAMQRGMVTDWSGAEEIWRHVSTDLLSVAHGEHPFLVTENALNARWNRERMGEFFFESLNAPSLCVAVPGVLSLYASGRTSGLVVDVGDTLTTTMAVADGHVDVHAMRRSEVGGRDVTERLGTLLQKSGVSLMGTSSEREAVRRVKERLCYIAEDAREEERRFIDEGVGGGKLGASFRLPDGNVLQVGTERFRAGEIVFRPHLMGAEVDGVAQSVHSCTQAVDMHLRRALYGSVLLSGGSTLLRGFCTRLLREVRALAPSNCKIRIHAPTDRLYSAFTGGSVLACLSTTFRSMAVSRSEYFEHGAGVLHHKCL</sequence>
<evidence type="ECO:0000313" key="7">
    <source>
        <dbReference type="Proteomes" id="UP000247409"/>
    </source>
</evidence>
<organism evidence="6 7">
    <name type="scientific">Gracilariopsis chorda</name>
    <dbReference type="NCBI Taxonomy" id="448386"/>
    <lineage>
        <taxon>Eukaryota</taxon>
        <taxon>Rhodophyta</taxon>
        <taxon>Florideophyceae</taxon>
        <taxon>Rhodymeniophycidae</taxon>
        <taxon>Gracilariales</taxon>
        <taxon>Gracilariaceae</taxon>
        <taxon>Gracilariopsis</taxon>
    </lineage>
</organism>
<name>A0A2V3J4A3_9FLOR</name>
<evidence type="ECO:0000256" key="2">
    <source>
        <dbReference type="ARBA" id="ARBA00022490"/>
    </source>
</evidence>
<comment type="similarity">
    <text evidence="4">Belongs to the actin family. ARP1 subfamily.</text>
</comment>
<evidence type="ECO:0000256" key="5">
    <source>
        <dbReference type="SAM" id="MobiDB-lite"/>
    </source>
</evidence>
<dbReference type="CDD" id="cd10216">
    <property type="entry name" value="ASKHA_NBD_Arp1"/>
    <property type="match status" value="1"/>
</dbReference>
<dbReference type="PRINTS" id="PR00190">
    <property type="entry name" value="ACTIN"/>
</dbReference>
<dbReference type="STRING" id="448386.A0A2V3J4A3"/>
<dbReference type="Proteomes" id="UP000247409">
    <property type="component" value="Unassembled WGS sequence"/>
</dbReference>
<evidence type="ECO:0000313" key="6">
    <source>
        <dbReference type="EMBL" id="PXF49248.1"/>
    </source>
</evidence>
<evidence type="ECO:0000256" key="4">
    <source>
        <dbReference type="ARBA" id="ARBA00038483"/>
    </source>
</evidence>
<dbReference type="Pfam" id="PF00022">
    <property type="entry name" value="Actin"/>
    <property type="match status" value="1"/>
</dbReference>
<comment type="caution">
    <text evidence="6">The sequence shown here is derived from an EMBL/GenBank/DDBJ whole genome shotgun (WGS) entry which is preliminary data.</text>
</comment>
<dbReference type="SUPFAM" id="SSF53067">
    <property type="entry name" value="Actin-like ATPase domain"/>
    <property type="match status" value="2"/>
</dbReference>
<dbReference type="OrthoDB" id="10414212at2759"/>
<dbReference type="InterPro" id="IPR043129">
    <property type="entry name" value="ATPase_NBD"/>
</dbReference>
<dbReference type="Gene3D" id="3.30.420.40">
    <property type="match status" value="2"/>
</dbReference>
<feature type="region of interest" description="Disordered" evidence="5">
    <location>
        <begin position="49"/>
        <end position="71"/>
    </location>
</feature>
<dbReference type="SMART" id="SM00268">
    <property type="entry name" value="ACTIN"/>
    <property type="match status" value="1"/>
</dbReference>
<proteinExistence type="inferred from homology"/>
<comment type="subcellular location">
    <subcellularLocation>
        <location evidence="1">Cytoplasm</location>
        <location evidence="1">Cytoskeleton</location>
    </subcellularLocation>
</comment>
<reference evidence="6 7" key="1">
    <citation type="journal article" date="2018" name="Mol. Biol. Evol.">
        <title>Analysis of the draft genome of the red seaweed Gracilariopsis chorda provides insights into genome size evolution in Rhodophyta.</title>
        <authorList>
            <person name="Lee J."/>
            <person name="Yang E.C."/>
            <person name="Graf L."/>
            <person name="Yang J.H."/>
            <person name="Qiu H."/>
            <person name="Zel Zion U."/>
            <person name="Chan C.X."/>
            <person name="Stephens T.G."/>
            <person name="Weber A.P.M."/>
            <person name="Boo G.H."/>
            <person name="Boo S.M."/>
            <person name="Kim K.M."/>
            <person name="Shin Y."/>
            <person name="Jung M."/>
            <person name="Lee S.J."/>
            <person name="Yim H.S."/>
            <person name="Lee J.H."/>
            <person name="Bhattacharya D."/>
            <person name="Yoon H.S."/>
        </authorList>
    </citation>
    <scope>NUCLEOTIDE SEQUENCE [LARGE SCALE GENOMIC DNA]</scope>
    <source>
        <strain evidence="6 7">SKKU-2015</strain>
        <tissue evidence="6">Whole body</tissue>
    </source>
</reference>
<protein>
    <submittedName>
        <fullName evidence="6">Centractin</fullName>
    </submittedName>
</protein>
<dbReference type="AlphaFoldDB" id="A0A2V3J4A3"/>
<dbReference type="EMBL" id="NBIV01000007">
    <property type="protein sequence ID" value="PXF49248.1"/>
    <property type="molecule type" value="Genomic_DNA"/>
</dbReference>
<keyword evidence="2" id="KW-0963">Cytoplasm</keyword>
<gene>
    <name evidence="6" type="ORF">BWQ96_01037</name>
</gene>